<proteinExistence type="predicted"/>
<reference evidence="1" key="2">
    <citation type="journal article" date="2015" name="Data Brief">
        <title>Shoot transcriptome of the giant reed, Arundo donax.</title>
        <authorList>
            <person name="Barrero R.A."/>
            <person name="Guerrero F.D."/>
            <person name="Moolhuijzen P."/>
            <person name="Goolsby J.A."/>
            <person name="Tidwell J."/>
            <person name="Bellgard S.E."/>
            <person name="Bellgard M.I."/>
        </authorList>
    </citation>
    <scope>NUCLEOTIDE SEQUENCE</scope>
    <source>
        <tissue evidence="1">Shoot tissue taken approximately 20 cm above the soil surface</tissue>
    </source>
</reference>
<evidence type="ECO:0000313" key="1">
    <source>
        <dbReference type="EMBL" id="JAD72094.1"/>
    </source>
</evidence>
<protein>
    <submittedName>
        <fullName evidence="1">Uncharacterized protein</fullName>
    </submittedName>
</protein>
<organism evidence="1">
    <name type="scientific">Arundo donax</name>
    <name type="common">Giant reed</name>
    <name type="synonym">Donax arundinaceus</name>
    <dbReference type="NCBI Taxonomy" id="35708"/>
    <lineage>
        <taxon>Eukaryota</taxon>
        <taxon>Viridiplantae</taxon>
        <taxon>Streptophyta</taxon>
        <taxon>Embryophyta</taxon>
        <taxon>Tracheophyta</taxon>
        <taxon>Spermatophyta</taxon>
        <taxon>Magnoliopsida</taxon>
        <taxon>Liliopsida</taxon>
        <taxon>Poales</taxon>
        <taxon>Poaceae</taxon>
        <taxon>PACMAD clade</taxon>
        <taxon>Arundinoideae</taxon>
        <taxon>Arundineae</taxon>
        <taxon>Arundo</taxon>
    </lineage>
</organism>
<name>A0A0A9C767_ARUDO</name>
<sequence length="77" mass="8538">MLNFAFSVCTIQFVNQGFCKHRSPSSMQWLGGRSSTVGSRNEQPGPGCIRDNKFISAGRTTQAIAPCLRCRVPTRFQ</sequence>
<dbReference type="EMBL" id="GBRH01225801">
    <property type="protein sequence ID" value="JAD72094.1"/>
    <property type="molecule type" value="Transcribed_RNA"/>
</dbReference>
<accession>A0A0A9C767</accession>
<dbReference type="AlphaFoldDB" id="A0A0A9C767"/>
<reference evidence="1" key="1">
    <citation type="submission" date="2014-09" db="EMBL/GenBank/DDBJ databases">
        <authorList>
            <person name="Magalhaes I.L.F."/>
            <person name="Oliveira U."/>
            <person name="Santos F.R."/>
            <person name="Vidigal T.H.D.A."/>
            <person name="Brescovit A.D."/>
            <person name="Santos A.J."/>
        </authorList>
    </citation>
    <scope>NUCLEOTIDE SEQUENCE</scope>
    <source>
        <tissue evidence="1">Shoot tissue taken approximately 20 cm above the soil surface</tissue>
    </source>
</reference>